<dbReference type="RefSeq" id="WP_096377212.1">
    <property type="nucleotide sequence ID" value="NZ_AP014940.1"/>
</dbReference>
<feature type="region of interest" description="Disordered" evidence="1">
    <location>
        <begin position="1"/>
        <end position="27"/>
    </location>
</feature>
<proteinExistence type="predicted"/>
<feature type="region of interest" description="Disordered" evidence="1">
    <location>
        <begin position="125"/>
        <end position="160"/>
    </location>
</feature>
<protein>
    <recommendedName>
        <fullName evidence="2">eCIS core domain-containing protein</fullName>
    </recommendedName>
</protein>
<feature type="compositionally biased region" description="Low complexity" evidence="1">
    <location>
        <begin position="125"/>
        <end position="137"/>
    </location>
</feature>
<reference evidence="3 4" key="1">
    <citation type="journal article" date="2017" name="DNA Res.">
        <title>Complete genome sequence and expression profile of the commercial lytic enzyme producer Lysobacter enzymogenes M497-1.</title>
        <authorList>
            <person name="Takami H."/>
            <person name="Toyoda A."/>
            <person name="Uchiyama I."/>
            <person name="Itoh T."/>
            <person name="Takaki Y."/>
            <person name="Arai W."/>
            <person name="Nishi S."/>
            <person name="Kawai M."/>
            <person name="Shinya K."/>
            <person name="Ikeda H."/>
        </authorList>
    </citation>
    <scope>NUCLEOTIDE SEQUENCE [LARGE SCALE GENOMIC DNA]</scope>
    <source>
        <strain evidence="3 4">M497-1</strain>
    </source>
</reference>
<dbReference type="KEGG" id="lem:LEN_1473"/>
<sequence>MSRRLSVPPARGARAQRSAGPGAVLPPPQRAFFERAFGQDFSNVRLHTDPNAGAYTQALGAKAVTSREDIAFAPGRYAPGSLPGRTLLAHELAHVVQQRQGGSADASEARAGAAANRVAAGGAAPAASLGSAEPGGLHCDPDEQAKPPTPEGPQPLPPFRLPPLVPPMQLQPPQLDWLKMRSTFDSRGLSMNDRDGASILAEWQRGSRLLDTLGMDDRFKFWFIDKPWLLNLGISMQLDQINARDNPNAMDRADREWKNAYPDEFRTPMIPIFDLDWFRKGNKK</sequence>
<evidence type="ECO:0000259" key="2">
    <source>
        <dbReference type="Pfam" id="PF13699"/>
    </source>
</evidence>
<dbReference type="EMBL" id="AP014940">
    <property type="protein sequence ID" value="BAV96960.1"/>
    <property type="molecule type" value="Genomic_DNA"/>
</dbReference>
<dbReference type="Pfam" id="PF13699">
    <property type="entry name" value="eCIS_core"/>
    <property type="match status" value="1"/>
</dbReference>
<gene>
    <name evidence="3" type="ORF">LEN_1473</name>
</gene>
<accession>A0AAU9AD50</accession>
<evidence type="ECO:0000256" key="1">
    <source>
        <dbReference type="SAM" id="MobiDB-lite"/>
    </source>
</evidence>
<dbReference type="InterPro" id="IPR025295">
    <property type="entry name" value="eCIS_core_dom"/>
</dbReference>
<feature type="domain" description="eCIS core" evidence="2">
    <location>
        <begin position="25"/>
        <end position="101"/>
    </location>
</feature>
<evidence type="ECO:0000313" key="4">
    <source>
        <dbReference type="Proteomes" id="UP000218824"/>
    </source>
</evidence>
<organism evidence="3 4">
    <name type="scientific">Lysobacter enzymogenes</name>
    <dbReference type="NCBI Taxonomy" id="69"/>
    <lineage>
        <taxon>Bacteria</taxon>
        <taxon>Pseudomonadati</taxon>
        <taxon>Pseudomonadota</taxon>
        <taxon>Gammaproteobacteria</taxon>
        <taxon>Lysobacterales</taxon>
        <taxon>Lysobacteraceae</taxon>
        <taxon>Lysobacter</taxon>
    </lineage>
</organism>
<evidence type="ECO:0000313" key="3">
    <source>
        <dbReference type="EMBL" id="BAV96960.1"/>
    </source>
</evidence>
<dbReference type="AlphaFoldDB" id="A0AAU9AD50"/>
<feature type="compositionally biased region" description="Pro residues" evidence="1">
    <location>
        <begin position="147"/>
        <end position="160"/>
    </location>
</feature>
<name>A0AAU9AD50_LYSEN</name>
<dbReference type="GeneID" id="83063345"/>
<dbReference type="Proteomes" id="UP000218824">
    <property type="component" value="Chromosome"/>
</dbReference>